<sequence>MGAWSRAHGVNHAEEELRPRDSVYSHPDKPGRLPWRRPPPQTGGWEAGGNLIETGGGAPGLRADCCGRPERPPVLKMAAATRVTSPE</sequence>
<accession>A0AAV7NWD4</accession>
<dbReference type="Proteomes" id="UP001066276">
    <property type="component" value="Chromosome 8"/>
</dbReference>
<feature type="region of interest" description="Disordered" evidence="1">
    <location>
        <begin position="1"/>
        <end position="61"/>
    </location>
</feature>
<evidence type="ECO:0000256" key="1">
    <source>
        <dbReference type="SAM" id="MobiDB-lite"/>
    </source>
</evidence>
<gene>
    <name evidence="2" type="ORF">NDU88_008486</name>
</gene>
<keyword evidence="3" id="KW-1185">Reference proteome</keyword>
<evidence type="ECO:0000313" key="3">
    <source>
        <dbReference type="Proteomes" id="UP001066276"/>
    </source>
</evidence>
<comment type="caution">
    <text evidence="2">The sequence shown here is derived from an EMBL/GenBank/DDBJ whole genome shotgun (WGS) entry which is preliminary data.</text>
</comment>
<dbReference type="EMBL" id="JANPWB010000012">
    <property type="protein sequence ID" value="KAJ1120312.1"/>
    <property type="molecule type" value="Genomic_DNA"/>
</dbReference>
<name>A0AAV7NWD4_PLEWA</name>
<dbReference type="AlphaFoldDB" id="A0AAV7NWD4"/>
<reference evidence="2" key="1">
    <citation type="journal article" date="2022" name="bioRxiv">
        <title>Sequencing and chromosome-scale assembly of the giantPleurodeles waltlgenome.</title>
        <authorList>
            <person name="Brown T."/>
            <person name="Elewa A."/>
            <person name="Iarovenko S."/>
            <person name="Subramanian E."/>
            <person name="Araus A.J."/>
            <person name="Petzold A."/>
            <person name="Susuki M."/>
            <person name="Suzuki K.-i.T."/>
            <person name="Hayashi T."/>
            <person name="Toyoda A."/>
            <person name="Oliveira C."/>
            <person name="Osipova E."/>
            <person name="Leigh N.D."/>
            <person name="Simon A."/>
            <person name="Yun M.H."/>
        </authorList>
    </citation>
    <scope>NUCLEOTIDE SEQUENCE</scope>
    <source>
        <strain evidence="2">20211129_DDA</strain>
        <tissue evidence="2">Liver</tissue>
    </source>
</reference>
<evidence type="ECO:0000313" key="2">
    <source>
        <dbReference type="EMBL" id="KAJ1120312.1"/>
    </source>
</evidence>
<feature type="compositionally biased region" description="Basic and acidic residues" evidence="1">
    <location>
        <begin position="11"/>
        <end position="31"/>
    </location>
</feature>
<protein>
    <submittedName>
        <fullName evidence="2">Uncharacterized protein</fullName>
    </submittedName>
</protein>
<proteinExistence type="predicted"/>
<organism evidence="2 3">
    <name type="scientific">Pleurodeles waltl</name>
    <name type="common">Iberian ribbed newt</name>
    <dbReference type="NCBI Taxonomy" id="8319"/>
    <lineage>
        <taxon>Eukaryota</taxon>
        <taxon>Metazoa</taxon>
        <taxon>Chordata</taxon>
        <taxon>Craniata</taxon>
        <taxon>Vertebrata</taxon>
        <taxon>Euteleostomi</taxon>
        <taxon>Amphibia</taxon>
        <taxon>Batrachia</taxon>
        <taxon>Caudata</taxon>
        <taxon>Salamandroidea</taxon>
        <taxon>Salamandridae</taxon>
        <taxon>Pleurodelinae</taxon>
        <taxon>Pleurodeles</taxon>
    </lineage>
</organism>